<sequence>MPGPPATHKPTRSEWTRIDALFDGLGLPGPVREARLSRVGDPFVVDRVRVLLDMGNRIGVLDAVVPHMGVSSVKLH</sequence>
<evidence type="ECO:0000313" key="1">
    <source>
        <dbReference type="EMBL" id="ATY31147.1"/>
    </source>
</evidence>
<organism evidence="1 2">
    <name type="scientific">Sphingomonas psychrotolerans</name>
    <dbReference type="NCBI Taxonomy" id="1327635"/>
    <lineage>
        <taxon>Bacteria</taxon>
        <taxon>Pseudomonadati</taxon>
        <taxon>Pseudomonadota</taxon>
        <taxon>Alphaproteobacteria</taxon>
        <taxon>Sphingomonadales</taxon>
        <taxon>Sphingomonadaceae</taxon>
        <taxon>Sphingomonas</taxon>
    </lineage>
</organism>
<dbReference type="KEGG" id="sphc:CVN68_03430"/>
<protein>
    <submittedName>
        <fullName evidence="1">Uncharacterized protein</fullName>
    </submittedName>
</protein>
<reference evidence="1 2" key="1">
    <citation type="submission" date="2017-11" db="EMBL/GenBank/DDBJ databases">
        <title>Complete genome sequence of Sphingomonas sp. Strain Cra20, a psychrotolerant potential plant growth promoting rhizobacteria.</title>
        <authorList>
            <person name="Luo Y."/>
        </authorList>
    </citation>
    <scope>NUCLEOTIDE SEQUENCE [LARGE SCALE GENOMIC DNA]</scope>
    <source>
        <strain evidence="1 2">Cra20</strain>
    </source>
</reference>
<proteinExistence type="predicted"/>
<gene>
    <name evidence="1" type="ORF">CVN68_03430</name>
</gene>
<accession>A0A2K8MBC9</accession>
<dbReference type="RefSeq" id="WP_100280958.1">
    <property type="nucleotide sequence ID" value="NZ_CP024923.1"/>
</dbReference>
<evidence type="ECO:0000313" key="2">
    <source>
        <dbReference type="Proteomes" id="UP000229081"/>
    </source>
</evidence>
<dbReference type="Proteomes" id="UP000229081">
    <property type="component" value="Chromosome"/>
</dbReference>
<name>A0A2K8MBC9_9SPHN</name>
<dbReference type="EMBL" id="CP024923">
    <property type="protein sequence ID" value="ATY31147.1"/>
    <property type="molecule type" value="Genomic_DNA"/>
</dbReference>
<dbReference type="OrthoDB" id="7840273at2"/>
<dbReference type="AlphaFoldDB" id="A0A2K8MBC9"/>
<keyword evidence="2" id="KW-1185">Reference proteome</keyword>